<keyword evidence="12 17" id="KW-0046">Antibiotic resistance</keyword>
<dbReference type="NCBIfam" id="NF001391">
    <property type="entry name" value="PRK00281.1-5"/>
    <property type="match status" value="1"/>
</dbReference>
<evidence type="ECO:0000256" key="6">
    <source>
        <dbReference type="ARBA" id="ARBA00022692"/>
    </source>
</evidence>
<protein>
    <recommendedName>
        <fullName evidence="4 17">Undecaprenyl-diphosphatase</fullName>
        <ecNumber evidence="3 17">3.6.1.27</ecNumber>
    </recommendedName>
    <alternativeName>
        <fullName evidence="15 17">Bacitracin resistance protein</fullName>
    </alternativeName>
    <alternativeName>
        <fullName evidence="14 17">Undecaprenyl pyrophosphate phosphatase</fullName>
    </alternativeName>
</protein>
<evidence type="ECO:0000313" key="19">
    <source>
        <dbReference type="Proteomes" id="UP000198564"/>
    </source>
</evidence>
<evidence type="ECO:0000256" key="10">
    <source>
        <dbReference type="ARBA" id="ARBA00022989"/>
    </source>
</evidence>
<dbReference type="STRING" id="1130080.SAMN04488113_1098"/>
<feature type="transmembrane region" description="Helical" evidence="17">
    <location>
        <begin position="111"/>
        <end position="132"/>
    </location>
</feature>
<comment type="miscellaneous">
    <text evidence="17">Bacitracin is thought to be involved in the inhibition of peptidoglycan synthesis by sequestering undecaprenyl diphosphate, thereby reducing the pool of lipid carrier available.</text>
</comment>
<evidence type="ECO:0000256" key="15">
    <source>
        <dbReference type="ARBA" id="ARBA00032932"/>
    </source>
</evidence>
<dbReference type="OrthoDB" id="9808289at2"/>
<dbReference type="NCBIfam" id="TIGR00753">
    <property type="entry name" value="undec_PP_bacA"/>
    <property type="match status" value="1"/>
</dbReference>
<keyword evidence="9 17" id="KW-0573">Peptidoglycan synthesis</keyword>
<dbReference type="EMBL" id="FNYW01000009">
    <property type="protein sequence ID" value="SEI66388.1"/>
    <property type="molecule type" value="Genomic_DNA"/>
</dbReference>
<sequence length="273" mass="30646">MFIEIIKSIILGIVQGITEWLPISSTGHMILVDEFLVLNTSPAFKEMFLVVIQLASILAVIIIFFKKLNPFDADKNDDQKKETWHIWFKVIIGVIPAGVFGLLFEDKINEVFFNWQTVSVALIFYGIAFIVIEKMNKGKKPKITNWEQLTYRIALMIGFFQVLALIPGTSRSGATIVGAILIGTARPLAAEFSFFLSIPVMVGASMLKLLGFGFNFTSEELIILLVGCLFSFAVSIFAIKFLMNYIRKNDFSLFGWYRIVIGLVVIGYFALLG</sequence>
<keyword evidence="13 17" id="KW-0961">Cell wall biogenesis/degradation</keyword>
<dbReference type="PANTHER" id="PTHR30622:SF3">
    <property type="entry name" value="UNDECAPRENYL-DIPHOSPHATASE"/>
    <property type="match status" value="1"/>
</dbReference>
<feature type="transmembrane region" description="Helical" evidence="17">
    <location>
        <begin position="194"/>
        <end position="214"/>
    </location>
</feature>
<evidence type="ECO:0000256" key="13">
    <source>
        <dbReference type="ARBA" id="ARBA00023316"/>
    </source>
</evidence>
<keyword evidence="11 17" id="KW-0472">Membrane</keyword>
<dbReference type="HAMAP" id="MF_01006">
    <property type="entry name" value="Undec_diphosphatase"/>
    <property type="match status" value="1"/>
</dbReference>
<evidence type="ECO:0000256" key="7">
    <source>
        <dbReference type="ARBA" id="ARBA00022801"/>
    </source>
</evidence>
<dbReference type="GO" id="GO:0009252">
    <property type="term" value="P:peptidoglycan biosynthetic process"/>
    <property type="evidence" value="ECO:0007669"/>
    <property type="project" value="UniProtKB-KW"/>
</dbReference>
<dbReference type="InterPro" id="IPR003824">
    <property type="entry name" value="UppP"/>
</dbReference>
<dbReference type="PANTHER" id="PTHR30622">
    <property type="entry name" value="UNDECAPRENYL-DIPHOSPHATASE"/>
    <property type="match status" value="1"/>
</dbReference>
<evidence type="ECO:0000313" key="18">
    <source>
        <dbReference type="EMBL" id="SEI66388.1"/>
    </source>
</evidence>
<accession>A0A1H6SE89</accession>
<dbReference type="EC" id="3.6.1.27" evidence="3 17"/>
<organism evidence="18 19">
    <name type="scientific">Alkalibacterium gilvum</name>
    <dbReference type="NCBI Taxonomy" id="1130080"/>
    <lineage>
        <taxon>Bacteria</taxon>
        <taxon>Bacillati</taxon>
        <taxon>Bacillota</taxon>
        <taxon>Bacilli</taxon>
        <taxon>Lactobacillales</taxon>
        <taxon>Carnobacteriaceae</taxon>
        <taxon>Alkalibacterium</taxon>
    </lineage>
</organism>
<keyword evidence="19" id="KW-1185">Reference proteome</keyword>
<evidence type="ECO:0000256" key="1">
    <source>
        <dbReference type="ARBA" id="ARBA00004651"/>
    </source>
</evidence>
<evidence type="ECO:0000256" key="14">
    <source>
        <dbReference type="ARBA" id="ARBA00032707"/>
    </source>
</evidence>
<dbReference type="Pfam" id="PF02673">
    <property type="entry name" value="BacA"/>
    <property type="match status" value="1"/>
</dbReference>
<keyword evidence="10 17" id="KW-1133">Transmembrane helix</keyword>
<dbReference type="AlphaFoldDB" id="A0A1H6SE89"/>
<evidence type="ECO:0000256" key="2">
    <source>
        <dbReference type="ARBA" id="ARBA00010621"/>
    </source>
</evidence>
<feature type="transmembrane region" description="Helical" evidence="17">
    <location>
        <begin position="255"/>
        <end position="272"/>
    </location>
</feature>
<evidence type="ECO:0000256" key="9">
    <source>
        <dbReference type="ARBA" id="ARBA00022984"/>
    </source>
</evidence>
<keyword evidence="7 17" id="KW-0378">Hydrolase</keyword>
<comment type="catalytic activity">
    <reaction evidence="16 17">
        <text>di-trans,octa-cis-undecaprenyl diphosphate + H2O = di-trans,octa-cis-undecaprenyl phosphate + phosphate + H(+)</text>
        <dbReference type="Rhea" id="RHEA:28094"/>
        <dbReference type="ChEBI" id="CHEBI:15377"/>
        <dbReference type="ChEBI" id="CHEBI:15378"/>
        <dbReference type="ChEBI" id="CHEBI:43474"/>
        <dbReference type="ChEBI" id="CHEBI:58405"/>
        <dbReference type="ChEBI" id="CHEBI:60392"/>
        <dbReference type="EC" id="3.6.1.27"/>
    </reaction>
</comment>
<dbReference type="GO" id="GO:0046677">
    <property type="term" value="P:response to antibiotic"/>
    <property type="evidence" value="ECO:0007669"/>
    <property type="project" value="UniProtKB-UniRule"/>
</dbReference>
<evidence type="ECO:0000256" key="12">
    <source>
        <dbReference type="ARBA" id="ARBA00023251"/>
    </source>
</evidence>
<keyword evidence="8 17" id="KW-0133">Cell shape</keyword>
<proteinExistence type="inferred from homology"/>
<feature type="transmembrane region" description="Helical" evidence="17">
    <location>
        <begin position="153"/>
        <end position="182"/>
    </location>
</feature>
<comment type="function">
    <text evidence="17">Catalyzes the dephosphorylation of undecaprenyl diphosphate (UPP). Confers resistance to bacitracin.</text>
</comment>
<reference evidence="19" key="1">
    <citation type="submission" date="2016-10" db="EMBL/GenBank/DDBJ databases">
        <authorList>
            <person name="Varghese N."/>
            <person name="Submissions S."/>
        </authorList>
    </citation>
    <scope>NUCLEOTIDE SEQUENCE [LARGE SCALE GENOMIC DNA]</scope>
    <source>
        <strain evidence="19">DSM 25751</strain>
    </source>
</reference>
<feature type="transmembrane region" description="Helical" evidence="17">
    <location>
        <begin position="86"/>
        <end position="105"/>
    </location>
</feature>
<dbReference type="Proteomes" id="UP000198564">
    <property type="component" value="Unassembled WGS sequence"/>
</dbReference>
<evidence type="ECO:0000256" key="16">
    <source>
        <dbReference type="ARBA" id="ARBA00047594"/>
    </source>
</evidence>
<dbReference type="GO" id="GO:0008360">
    <property type="term" value="P:regulation of cell shape"/>
    <property type="evidence" value="ECO:0007669"/>
    <property type="project" value="UniProtKB-KW"/>
</dbReference>
<name>A0A1H6SE89_9LACT</name>
<keyword evidence="5 17" id="KW-1003">Cell membrane</keyword>
<evidence type="ECO:0000256" key="17">
    <source>
        <dbReference type="HAMAP-Rule" id="MF_01006"/>
    </source>
</evidence>
<evidence type="ECO:0000256" key="11">
    <source>
        <dbReference type="ARBA" id="ARBA00023136"/>
    </source>
</evidence>
<evidence type="ECO:0000256" key="4">
    <source>
        <dbReference type="ARBA" id="ARBA00021581"/>
    </source>
</evidence>
<keyword evidence="6 17" id="KW-0812">Transmembrane</keyword>
<dbReference type="GO" id="GO:0005886">
    <property type="term" value="C:plasma membrane"/>
    <property type="evidence" value="ECO:0007669"/>
    <property type="project" value="UniProtKB-SubCell"/>
</dbReference>
<evidence type="ECO:0000256" key="5">
    <source>
        <dbReference type="ARBA" id="ARBA00022475"/>
    </source>
</evidence>
<feature type="transmembrane region" description="Helical" evidence="17">
    <location>
        <begin position="47"/>
        <end position="65"/>
    </location>
</feature>
<gene>
    <name evidence="17" type="primary">uppP</name>
    <name evidence="18" type="ORF">SAMN04488113_1098</name>
</gene>
<dbReference type="RefSeq" id="WP_091633700.1">
    <property type="nucleotide sequence ID" value="NZ_FNYW01000009.1"/>
</dbReference>
<comment type="subcellular location">
    <subcellularLocation>
        <location evidence="1 17">Cell membrane</location>
        <topology evidence="1 17">Multi-pass membrane protein</topology>
    </subcellularLocation>
</comment>
<comment type="similarity">
    <text evidence="2 17">Belongs to the UppP family.</text>
</comment>
<dbReference type="GO" id="GO:0071555">
    <property type="term" value="P:cell wall organization"/>
    <property type="evidence" value="ECO:0007669"/>
    <property type="project" value="UniProtKB-KW"/>
</dbReference>
<evidence type="ECO:0000256" key="8">
    <source>
        <dbReference type="ARBA" id="ARBA00022960"/>
    </source>
</evidence>
<feature type="transmembrane region" description="Helical" evidence="17">
    <location>
        <begin position="221"/>
        <end position="243"/>
    </location>
</feature>
<dbReference type="GO" id="GO:0050380">
    <property type="term" value="F:undecaprenyl-diphosphatase activity"/>
    <property type="evidence" value="ECO:0007669"/>
    <property type="project" value="UniProtKB-UniRule"/>
</dbReference>
<dbReference type="NCBIfam" id="NF001390">
    <property type="entry name" value="PRK00281.1-4"/>
    <property type="match status" value="1"/>
</dbReference>
<evidence type="ECO:0000256" key="3">
    <source>
        <dbReference type="ARBA" id="ARBA00012374"/>
    </source>
</evidence>